<sequence length="81" mass="8991">MTTDTLACSSLIEGFISGRDTTLATANRIEVLLDQAFPDDEFIQGVVVALARYRPGGHDYTLNETTIRTLLLRTQRYLASL</sequence>
<keyword evidence="3" id="KW-1185">Reference proteome</keyword>
<dbReference type="Proteomes" id="UP001387215">
    <property type="component" value="Unassembled WGS sequence"/>
</dbReference>
<protein>
    <submittedName>
        <fullName evidence="2">Uncharacterized protein</fullName>
    </submittedName>
</protein>
<organism evidence="2">
    <name type="scientific">Lysobacter firmicutimachus</name>
    <dbReference type="NCBI Taxonomy" id="1792846"/>
    <lineage>
        <taxon>Bacteria</taxon>
        <taxon>Pseudomonadati</taxon>
        <taxon>Pseudomonadota</taxon>
        <taxon>Gammaproteobacteria</taxon>
        <taxon>Lysobacterales</taxon>
        <taxon>Lysobacteraceae</taxon>
        <taxon>Lysobacter</taxon>
    </lineage>
</organism>
<name>A0AAU8MUP9_9GAMM</name>
<reference evidence="2" key="2">
    <citation type="submission" date="2024-06" db="EMBL/GenBank/DDBJ databases">
        <authorList>
            <person name="Li S."/>
        </authorList>
    </citation>
    <scope>NUCLEOTIDE SEQUENCE</scope>
    <source>
        <strain evidence="2">SR10</strain>
    </source>
</reference>
<dbReference type="AlphaFoldDB" id="A0AAU8MUP9"/>
<reference evidence="1 3" key="1">
    <citation type="submission" date="2024-02" db="EMBL/GenBank/DDBJ databases">
        <title>Lysobacter Genome Sequencing and Mining.</title>
        <authorList>
            <person name="Bierman J."/>
            <person name="Walker M.C."/>
        </authorList>
    </citation>
    <scope>NUCLEOTIDE SEQUENCE [LARGE SCALE GENOMIC DNA]</scope>
    <source>
        <strain evidence="1 3">PB6250</strain>
    </source>
</reference>
<evidence type="ECO:0000313" key="1">
    <source>
        <dbReference type="EMBL" id="MEI2456436.1"/>
    </source>
</evidence>
<evidence type="ECO:0000313" key="3">
    <source>
        <dbReference type="Proteomes" id="UP001387215"/>
    </source>
</evidence>
<dbReference type="RefSeq" id="WP_336132447.1">
    <property type="nucleotide sequence ID" value="NZ_CP159925.1"/>
</dbReference>
<dbReference type="EMBL" id="JBANDL010000002">
    <property type="protein sequence ID" value="MEI2456436.1"/>
    <property type="molecule type" value="Genomic_DNA"/>
</dbReference>
<gene>
    <name evidence="2" type="ORF">ABU614_00650</name>
    <name evidence="1" type="ORF">V2J18_17380</name>
</gene>
<proteinExistence type="predicted"/>
<evidence type="ECO:0000313" key="2">
    <source>
        <dbReference type="EMBL" id="XCO75341.1"/>
    </source>
</evidence>
<accession>A0AAU8MUP9</accession>
<dbReference type="EMBL" id="CP159925">
    <property type="protein sequence ID" value="XCO75341.1"/>
    <property type="molecule type" value="Genomic_DNA"/>
</dbReference>